<name>A0AAW2K9W3_SESRA</name>
<evidence type="ECO:0000256" key="1">
    <source>
        <dbReference type="SAM" id="Phobius"/>
    </source>
</evidence>
<reference evidence="2" key="2">
    <citation type="journal article" date="2024" name="Plant">
        <title>Genomic evolution and insights into agronomic trait innovations of Sesamum species.</title>
        <authorList>
            <person name="Miao H."/>
            <person name="Wang L."/>
            <person name="Qu L."/>
            <person name="Liu H."/>
            <person name="Sun Y."/>
            <person name="Le M."/>
            <person name="Wang Q."/>
            <person name="Wei S."/>
            <person name="Zheng Y."/>
            <person name="Lin W."/>
            <person name="Duan Y."/>
            <person name="Cao H."/>
            <person name="Xiong S."/>
            <person name="Wang X."/>
            <person name="Wei L."/>
            <person name="Li C."/>
            <person name="Ma Q."/>
            <person name="Ju M."/>
            <person name="Zhao R."/>
            <person name="Li G."/>
            <person name="Mu C."/>
            <person name="Tian Q."/>
            <person name="Mei H."/>
            <person name="Zhang T."/>
            <person name="Gao T."/>
            <person name="Zhang H."/>
        </authorList>
    </citation>
    <scope>NUCLEOTIDE SEQUENCE</scope>
    <source>
        <strain evidence="2">G02</strain>
    </source>
</reference>
<gene>
    <name evidence="2" type="ORF">Sradi_6229800</name>
</gene>
<feature type="transmembrane region" description="Helical" evidence="1">
    <location>
        <begin position="6"/>
        <end position="25"/>
    </location>
</feature>
<dbReference type="EMBL" id="JACGWJ010000029">
    <property type="protein sequence ID" value="KAL0303617.1"/>
    <property type="molecule type" value="Genomic_DNA"/>
</dbReference>
<keyword evidence="1" id="KW-1133">Transmembrane helix</keyword>
<organism evidence="2">
    <name type="scientific">Sesamum radiatum</name>
    <name type="common">Black benniseed</name>
    <dbReference type="NCBI Taxonomy" id="300843"/>
    <lineage>
        <taxon>Eukaryota</taxon>
        <taxon>Viridiplantae</taxon>
        <taxon>Streptophyta</taxon>
        <taxon>Embryophyta</taxon>
        <taxon>Tracheophyta</taxon>
        <taxon>Spermatophyta</taxon>
        <taxon>Magnoliopsida</taxon>
        <taxon>eudicotyledons</taxon>
        <taxon>Gunneridae</taxon>
        <taxon>Pentapetalae</taxon>
        <taxon>asterids</taxon>
        <taxon>lamiids</taxon>
        <taxon>Lamiales</taxon>
        <taxon>Pedaliaceae</taxon>
        <taxon>Sesamum</taxon>
    </lineage>
</organism>
<comment type="caution">
    <text evidence="2">The sequence shown here is derived from an EMBL/GenBank/DDBJ whole genome shotgun (WGS) entry which is preliminary data.</text>
</comment>
<proteinExistence type="predicted"/>
<sequence>MAVSSIVVGVAVVSGTGCIQGYLSAASLRIRGARSATVGVPTGLAAAIYTSTINSMGEFALVSCGYNASLIVLVIDDQLFTCSDQFLLAL</sequence>
<dbReference type="AlphaFoldDB" id="A0AAW2K9W3"/>
<evidence type="ECO:0000313" key="2">
    <source>
        <dbReference type="EMBL" id="KAL0303617.1"/>
    </source>
</evidence>
<keyword evidence="1" id="KW-0812">Transmembrane</keyword>
<accession>A0AAW2K9W3</accession>
<protein>
    <submittedName>
        <fullName evidence="2">Uncharacterized protein</fullName>
    </submittedName>
</protein>
<keyword evidence="1" id="KW-0472">Membrane</keyword>
<reference evidence="2" key="1">
    <citation type="submission" date="2020-06" db="EMBL/GenBank/DDBJ databases">
        <authorList>
            <person name="Li T."/>
            <person name="Hu X."/>
            <person name="Zhang T."/>
            <person name="Song X."/>
            <person name="Zhang H."/>
            <person name="Dai N."/>
            <person name="Sheng W."/>
            <person name="Hou X."/>
            <person name="Wei L."/>
        </authorList>
    </citation>
    <scope>NUCLEOTIDE SEQUENCE</scope>
    <source>
        <strain evidence="2">G02</strain>
        <tissue evidence="2">Leaf</tissue>
    </source>
</reference>